<gene>
    <name evidence="2" type="ORF">SAMN05216578_102152</name>
</gene>
<dbReference type="SUPFAM" id="SSF53448">
    <property type="entry name" value="Nucleotide-diphospho-sugar transferases"/>
    <property type="match status" value="1"/>
</dbReference>
<dbReference type="GO" id="GO:0016740">
    <property type="term" value="F:transferase activity"/>
    <property type="evidence" value="ECO:0007669"/>
    <property type="project" value="UniProtKB-KW"/>
</dbReference>
<dbReference type="PANTHER" id="PTHR43685">
    <property type="entry name" value="GLYCOSYLTRANSFERASE"/>
    <property type="match status" value="1"/>
</dbReference>
<dbReference type="Gene3D" id="3.90.550.10">
    <property type="entry name" value="Spore Coat Polysaccharide Biosynthesis Protein SpsA, Chain A"/>
    <property type="match status" value="1"/>
</dbReference>
<dbReference type="RefSeq" id="WP_177197781.1">
    <property type="nucleotide sequence ID" value="NZ_FOYD01000002.1"/>
</dbReference>
<dbReference type="Pfam" id="PF00535">
    <property type="entry name" value="Glycos_transf_2"/>
    <property type="match status" value="1"/>
</dbReference>
<organism evidence="2 3">
    <name type="scientific">Halopseudomonas formosensis</name>
    <dbReference type="NCBI Taxonomy" id="1002526"/>
    <lineage>
        <taxon>Bacteria</taxon>
        <taxon>Pseudomonadati</taxon>
        <taxon>Pseudomonadota</taxon>
        <taxon>Gammaproteobacteria</taxon>
        <taxon>Pseudomonadales</taxon>
        <taxon>Pseudomonadaceae</taxon>
        <taxon>Halopseudomonas</taxon>
    </lineage>
</organism>
<reference evidence="2 3" key="1">
    <citation type="submission" date="2016-10" db="EMBL/GenBank/DDBJ databases">
        <authorList>
            <person name="de Groot N.N."/>
        </authorList>
    </citation>
    <scope>NUCLEOTIDE SEQUENCE [LARGE SCALE GENOMIC DNA]</scope>
    <source>
        <strain evidence="2 3">JCM 18415</strain>
    </source>
</reference>
<feature type="domain" description="Glycosyltransferase 2-like" evidence="1">
    <location>
        <begin position="8"/>
        <end position="140"/>
    </location>
</feature>
<dbReference type="STRING" id="1002526.SAMN05216578_102152"/>
<dbReference type="CDD" id="cd00761">
    <property type="entry name" value="Glyco_tranf_GTA_type"/>
    <property type="match status" value="1"/>
</dbReference>
<accession>A0A1I6AJJ0</accession>
<evidence type="ECO:0000313" key="2">
    <source>
        <dbReference type="EMBL" id="SFQ68871.1"/>
    </source>
</evidence>
<evidence type="ECO:0000313" key="3">
    <source>
        <dbReference type="Proteomes" id="UP000242815"/>
    </source>
</evidence>
<dbReference type="InterPro" id="IPR050834">
    <property type="entry name" value="Glycosyltransf_2"/>
</dbReference>
<dbReference type="InterPro" id="IPR029044">
    <property type="entry name" value="Nucleotide-diphossugar_trans"/>
</dbReference>
<name>A0A1I6AJJ0_9GAMM</name>
<protein>
    <submittedName>
        <fullName evidence="2">Glycosyltransferase, GT2 family</fullName>
    </submittedName>
</protein>
<dbReference type="PANTHER" id="PTHR43685:SF2">
    <property type="entry name" value="GLYCOSYLTRANSFERASE 2-LIKE DOMAIN-CONTAINING PROTEIN"/>
    <property type="match status" value="1"/>
</dbReference>
<evidence type="ECO:0000259" key="1">
    <source>
        <dbReference type="Pfam" id="PF00535"/>
    </source>
</evidence>
<dbReference type="InterPro" id="IPR001173">
    <property type="entry name" value="Glyco_trans_2-like"/>
</dbReference>
<dbReference type="EMBL" id="FOYD01000002">
    <property type="protein sequence ID" value="SFQ68871.1"/>
    <property type="molecule type" value="Genomic_DNA"/>
</dbReference>
<sequence>MKKNTIAVVIPTHNRPELLRRAVQSVLDQTVLPDEIIVVDDLNDAATKEMCFSLNSNLVRYVPNLEGRGASSSRNLGAISAMSEFIAFLDDDDIWLPEKLAKQCELIEKKDLDVCFSQILIQYEGTKINYVTRSNNLPNPKTEILVENYIGGTISAIIRRELFLAVDGFDESFGAREEYDLWIRLIHADAKVGVVEEPLAIAFRSLTKRNRISLNVDNYINAIEMLNCKHQGLVDRRLSAEQKRLRKRKQFDFIAAQAVSIGLRKEAVQYYFKSITVRPSIKSLIGLSVSVISPTLLIKLREKLG</sequence>
<dbReference type="Proteomes" id="UP000242815">
    <property type="component" value="Unassembled WGS sequence"/>
</dbReference>
<keyword evidence="2" id="KW-0808">Transferase</keyword>
<proteinExistence type="predicted"/>
<dbReference type="AlphaFoldDB" id="A0A1I6AJJ0"/>